<accession>A0A1C6UJ79</accession>
<organism evidence="2 3">
    <name type="scientific">Micromonospora peucetia</name>
    <dbReference type="NCBI Taxonomy" id="47871"/>
    <lineage>
        <taxon>Bacteria</taxon>
        <taxon>Bacillati</taxon>
        <taxon>Actinomycetota</taxon>
        <taxon>Actinomycetes</taxon>
        <taxon>Micromonosporales</taxon>
        <taxon>Micromonosporaceae</taxon>
        <taxon>Micromonospora</taxon>
    </lineage>
</organism>
<feature type="transmembrane region" description="Helical" evidence="1">
    <location>
        <begin position="105"/>
        <end position="125"/>
    </location>
</feature>
<gene>
    <name evidence="2" type="ORF">GA0070608_1284</name>
</gene>
<sequence length="238" mass="26110">MIDRALRRQRIAAAVAVAAGLLWGLAARRVESAGAVALLTLVPILVLLWAMLRAFGRPGTGEFRVDEREHAFFVPPTGRTSYRWIVLAFAIYTTTNQLASDREGLWWLYPSLTGPLAVVLAVALWRRVPSVALTPTGISAGDPLRHLWVPWEALDPAGPGGSYRQSGHLRLPVRNRNLVRQRGIASRRHTVVETSELDVTPELLAGAIRHYATHPEHRAAIGTPQEHARLRTALAGDG</sequence>
<dbReference type="STRING" id="47871.GA0070608_1284"/>
<feature type="transmembrane region" description="Helical" evidence="1">
    <location>
        <begin position="36"/>
        <end position="55"/>
    </location>
</feature>
<evidence type="ECO:0000256" key="1">
    <source>
        <dbReference type="SAM" id="Phobius"/>
    </source>
</evidence>
<proteinExistence type="predicted"/>
<name>A0A1C6UJ79_9ACTN</name>
<keyword evidence="1" id="KW-0812">Transmembrane</keyword>
<evidence type="ECO:0008006" key="4">
    <source>
        <dbReference type="Google" id="ProtNLM"/>
    </source>
</evidence>
<dbReference type="Proteomes" id="UP000199343">
    <property type="component" value="Unassembled WGS sequence"/>
</dbReference>
<protein>
    <recommendedName>
        <fullName evidence="4">PH domain-containing protein</fullName>
    </recommendedName>
</protein>
<dbReference type="AlphaFoldDB" id="A0A1C6UJ79"/>
<evidence type="ECO:0000313" key="2">
    <source>
        <dbReference type="EMBL" id="SCL54145.1"/>
    </source>
</evidence>
<reference evidence="2 3" key="1">
    <citation type="submission" date="2016-06" db="EMBL/GenBank/DDBJ databases">
        <authorList>
            <person name="Kjaerup R.B."/>
            <person name="Dalgaard T.S."/>
            <person name="Juul-Madsen H.R."/>
        </authorList>
    </citation>
    <scope>NUCLEOTIDE SEQUENCE [LARGE SCALE GENOMIC DNA]</scope>
    <source>
        <strain evidence="2 3">DSM 43363</strain>
    </source>
</reference>
<dbReference type="EMBL" id="FMIC01000002">
    <property type="protein sequence ID" value="SCL54145.1"/>
    <property type="molecule type" value="Genomic_DNA"/>
</dbReference>
<evidence type="ECO:0000313" key="3">
    <source>
        <dbReference type="Proteomes" id="UP000199343"/>
    </source>
</evidence>
<keyword evidence="1" id="KW-0472">Membrane</keyword>
<keyword evidence="1" id="KW-1133">Transmembrane helix</keyword>